<dbReference type="FunFam" id="3.90.640.10:FF:000008">
    <property type="entry name" value="alpha-centractin isoform X1"/>
    <property type="match status" value="1"/>
</dbReference>
<dbReference type="Gene3D" id="2.70.98.110">
    <property type="entry name" value="Glycosyl hydrolase family 63, N-terminal domain"/>
    <property type="match status" value="1"/>
</dbReference>
<evidence type="ECO:0000313" key="22">
    <source>
        <dbReference type="EMBL" id="CAF0912479.1"/>
    </source>
</evidence>
<accession>A0A814AEI5</accession>
<name>A0A814AEI5_9BILA</name>
<dbReference type="GO" id="GO:0004573">
    <property type="term" value="F:Glc3Man9GlcNAc2 oligosaccharide glucosidase activity"/>
    <property type="evidence" value="ECO:0007669"/>
    <property type="project" value="UniProtKB-UniRule"/>
</dbReference>
<evidence type="ECO:0000256" key="2">
    <source>
        <dbReference type="ARBA" id="ARBA00004245"/>
    </source>
</evidence>
<dbReference type="InterPro" id="IPR043129">
    <property type="entry name" value="ATPase_NBD"/>
</dbReference>
<dbReference type="PANTHER" id="PTHR10412">
    <property type="entry name" value="MANNOSYL-OLIGOSACCHARIDE GLUCOSIDASE"/>
    <property type="match status" value="1"/>
</dbReference>
<evidence type="ECO:0000256" key="14">
    <source>
        <dbReference type="ARBA" id="ARBA00023180"/>
    </source>
</evidence>
<gene>
    <name evidence="22" type="ORF">GPM918_LOCUS9221</name>
    <name evidence="23" type="ORF">SRO942_LOCUS9222</name>
</gene>
<evidence type="ECO:0000256" key="19">
    <source>
        <dbReference type="RuleBase" id="RU368089"/>
    </source>
</evidence>
<organism evidence="22 24">
    <name type="scientific">Didymodactylos carnosus</name>
    <dbReference type="NCBI Taxonomy" id="1234261"/>
    <lineage>
        <taxon>Eukaryota</taxon>
        <taxon>Metazoa</taxon>
        <taxon>Spiralia</taxon>
        <taxon>Gnathifera</taxon>
        <taxon>Rotifera</taxon>
        <taxon>Eurotatoria</taxon>
        <taxon>Bdelloidea</taxon>
        <taxon>Philodinida</taxon>
        <taxon>Philodinidae</taxon>
        <taxon>Didymodactylos</taxon>
    </lineage>
</organism>
<comment type="function">
    <text evidence="1">Actins are highly conserved proteins that are involved in various types of cell motility and are ubiquitously expressed in all eukaryotic cells.</text>
</comment>
<keyword evidence="24" id="KW-1185">Reference proteome</keyword>
<evidence type="ECO:0000259" key="21">
    <source>
        <dbReference type="Pfam" id="PF16923"/>
    </source>
</evidence>
<evidence type="ECO:0000256" key="8">
    <source>
        <dbReference type="ARBA" id="ARBA00022801"/>
    </source>
</evidence>
<evidence type="ECO:0000256" key="6">
    <source>
        <dbReference type="ARBA" id="ARBA00022692"/>
    </source>
</evidence>
<evidence type="ECO:0000256" key="15">
    <source>
        <dbReference type="ARBA" id="ARBA00023212"/>
    </source>
</evidence>
<keyword evidence="11" id="KW-0735">Signal-anchor</keyword>
<dbReference type="Pfam" id="PF00022">
    <property type="entry name" value="Actin"/>
    <property type="match status" value="1"/>
</dbReference>
<evidence type="ECO:0000256" key="12">
    <source>
        <dbReference type="ARBA" id="ARBA00022989"/>
    </source>
</evidence>
<dbReference type="Proteomes" id="UP000681722">
    <property type="component" value="Unassembled WGS sequence"/>
</dbReference>
<comment type="caution">
    <text evidence="22">The sequence shown here is derived from an EMBL/GenBank/DDBJ whole genome shotgun (WGS) entry which is preliminary data.</text>
</comment>
<evidence type="ECO:0000256" key="16">
    <source>
        <dbReference type="ARBA" id="ARBA00023295"/>
    </source>
</evidence>
<evidence type="ECO:0000256" key="7">
    <source>
        <dbReference type="ARBA" id="ARBA00022741"/>
    </source>
</evidence>
<proteinExistence type="inferred from homology"/>
<dbReference type="GO" id="GO:0009311">
    <property type="term" value="P:oligosaccharide metabolic process"/>
    <property type="evidence" value="ECO:0007669"/>
    <property type="project" value="UniProtKB-UniRule"/>
</dbReference>
<keyword evidence="12 19" id="KW-1133">Transmembrane helix</keyword>
<dbReference type="EMBL" id="CAJOBC010001691">
    <property type="protein sequence ID" value="CAF3693306.1"/>
    <property type="molecule type" value="Genomic_DNA"/>
</dbReference>
<dbReference type="Gene3D" id="3.30.420.40">
    <property type="match status" value="2"/>
</dbReference>
<evidence type="ECO:0000256" key="4">
    <source>
        <dbReference type="ARBA" id="ARBA00010833"/>
    </source>
</evidence>
<dbReference type="SUPFAM" id="SSF53067">
    <property type="entry name" value="Actin-like ATPase domain"/>
    <property type="match status" value="2"/>
</dbReference>
<dbReference type="Pfam" id="PF03200">
    <property type="entry name" value="Glyco_hydro_63"/>
    <property type="match status" value="1"/>
</dbReference>
<comment type="function">
    <text evidence="19">Cleaves the distal alpha 1,2-linked glucose residue from the Glc(3)Man(9)GlcNAc(2) oligosaccharide precursor.</text>
</comment>
<feature type="transmembrane region" description="Helical" evidence="19">
    <location>
        <begin position="396"/>
        <end position="418"/>
    </location>
</feature>
<keyword evidence="16 19" id="KW-0326">Glycosidase</keyword>
<protein>
    <recommendedName>
        <fullName evidence="18 19">Mannosyl-oligosaccharide glucosidase</fullName>
        <ecNumber evidence="18 19">3.2.1.106</ecNumber>
    </recommendedName>
</protein>
<dbReference type="InterPro" id="IPR008928">
    <property type="entry name" value="6-hairpin_glycosidase_sf"/>
</dbReference>
<evidence type="ECO:0000313" key="24">
    <source>
        <dbReference type="Proteomes" id="UP000663829"/>
    </source>
</evidence>
<keyword evidence="14" id="KW-0325">Glycoprotein</keyword>
<dbReference type="Pfam" id="PF16923">
    <property type="entry name" value="Glyco_hydro_63N"/>
    <property type="match status" value="1"/>
</dbReference>
<dbReference type="EC" id="3.2.1.106" evidence="18 19"/>
<dbReference type="GO" id="GO:0005524">
    <property type="term" value="F:ATP binding"/>
    <property type="evidence" value="ECO:0007669"/>
    <property type="project" value="UniProtKB-KW"/>
</dbReference>
<dbReference type="EMBL" id="CAJNOQ010001691">
    <property type="protein sequence ID" value="CAF0912479.1"/>
    <property type="molecule type" value="Genomic_DNA"/>
</dbReference>
<dbReference type="SUPFAM" id="SSF48208">
    <property type="entry name" value="Six-hairpin glycosidases"/>
    <property type="match status" value="1"/>
</dbReference>
<keyword evidence="13 19" id="KW-0472">Membrane</keyword>
<keyword evidence="10" id="KW-0067">ATP-binding</keyword>
<evidence type="ECO:0000313" key="23">
    <source>
        <dbReference type="EMBL" id="CAF3693306.1"/>
    </source>
</evidence>
<dbReference type="InterPro" id="IPR020902">
    <property type="entry name" value="Actin/actin-like_CS"/>
</dbReference>
<evidence type="ECO:0000256" key="3">
    <source>
        <dbReference type="ARBA" id="ARBA00004648"/>
    </source>
</evidence>
<comment type="catalytic activity">
    <reaction evidence="19">
        <text>N(4)-(alpha-D-Glc-(1-&gt;2)-alpha-D-Glc-(1-&gt;3)-alpha-D-Glc-(1-&gt;3)-alpha-D-Man-(1-&gt;2)-alpha-D-Man-(1-&gt;2)-alpha-D-Man-(1-&gt;3)-[alpha-D-Man-(1-&gt;2)-alpha-D-Man-(1-&gt;3)-[alpha-D-Man-(1-&gt;2)-alpha-D-Man-(1-&gt;6)]-alpha-D-Man-(1-&gt;6)]-beta-D-Man-(1-&gt;4)-beta-D-GlcNAc-(1-&gt;4)-beta-D-GlcNAc)-L-asparaginyl-[protein] + H2O = N(4)-(alpha-D-Glc-(1-&gt;3)-alpha-D-Glc-(1-&gt;3)-alpha-D-Man-(1-&gt;2)-alpha-D-Man-(1-&gt;2)-alpha-D-Man-(1-&gt;3)-[alpha-D-Man-(1-&gt;2)-alpha-D-Man-(1-&gt;3)-[alpha-D-Man-(1-&gt;2)-alpha-D-Man-(1-&gt;6)]-alpha-D-Man-(1-&gt;6)]-beta-D-Man-(1-&gt;4)-beta-D-GlcNAc-(1-&gt;4)-beta-D-GlcNAc)-L-asparaginyl-[protein] + beta-D-glucose</text>
        <dbReference type="Rhea" id="RHEA:55988"/>
        <dbReference type="Rhea" id="RHEA-COMP:12806"/>
        <dbReference type="Rhea" id="RHEA-COMP:14355"/>
        <dbReference type="ChEBI" id="CHEBI:15377"/>
        <dbReference type="ChEBI" id="CHEBI:15903"/>
        <dbReference type="ChEBI" id="CHEBI:59082"/>
        <dbReference type="ChEBI" id="CHEBI:132537"/>
        <dbReference type="EC" id="3.2.1.106"/>
    </reaction>
</comment>
<dbReference type="CDD" id="cd10216">
    <property type="entry name" value="ASKHA_NBD_Arp1"/>
    <property type="match status" value="1"/>
</dbReference>
<evidence type="ECO:0000259" key="20">
    <source>
        <dbReference type="Pfam" id="PF03200"/>
    </source>
</evidence>
<keyword evidence="15" id="KW-0206">Cytoskeleton</keyword>
<evidence type="ECO:0000256" key="18">
    <source>
        <dbReference type="ARBA" id="ARBA00038888"/>
    </source>
</evidence>
<dbReference type="InterPro" id="IPR004888">
    <property type="entry name" value="Glycoside_hydrolase_63"/>
</dbReference>
<dbReference type="InterPro" id="IPR038518">
    <property type="entry name" value="Glyco_hydro_63N_sf"/>
</dbReference>
<dbReference type="GO" id="GO:0005789">
    <property type="term" value="C:endoplasmic reticulum membrane"/>
    <property type="evidence" value="ECO:0007669"/>
    <property type="project" value="UniProtKB-SubCell"/>
</dbReference>
<keyword evidence="5" id="KW-0963">Cytoplasm</keyword>
<dbReference type="FunFam" id="3.30.420.40:FF:000502">
    <property type="entry name" value="Actin-Related Proteins"/>
    <property type="match status" value="1"/>
</dbReference>
<dbReference type="InterPro" id="IPR031335">
    <property type="entry name" value="Glyco_hydro_63_C"/>
</dbReference>
<dbReference type="InterPro" id="IPR012341">
    <property type="entry name" value="6hp_glycosidase-like_sf"/>
</dbReference>
<dbReference type="OrthoDB" id="410058at2759"/>
<feature type="domain" description="Glycosyl hydrolase family 63 N-terminal" evidence="21">
    <location>
        <begin position="450"/>
        <end position="605"/>
    </location>
</feature>
<dbReference type="PRINTS" id="PR00190">
    <property type="entry name" value="ACTIN"/>
</dbReference>
<evidence type="ECO:0000256" key="11">
    <source>
        <dbReference type="ARBA" id="ARBA00022968"/>
    </source>
</evidence>
<evidence type="ECO:0000256" key="17">
    <source>
        <dbReference type="ARBA" id="ARBA00038483"/>
    </source>
</evidence>
<keyword evidence="6 19" id="KW-0812">Transmembrane</keyword>
<dbReference type="InterPro" id="IPR004000">
    <property type="entry name" value="Actin"/>
</dbReference>
<dbReference type="Gene3D" id="1.50.10.10">
    <property type="match status" value="1"/>
</dbReference>
<dbReference type="PANTHER" id="PTHR10412:SF11">
    <property type="entry name" value="MANNOSYL-OLIGOSACCHARIDE GLUCOSIDASE"/>
    <property type="match status" value="1"/>
</dbReference>
<sequence length="1204" mass="139672">MDNDAYFYANQPLVIDNGSGMCKAGFAGDPIPKIYFPNCVGRPKHVRAMAGGLEGDCFIGPKVEDYRGLLQISYPIEHGIVRDWNDMERIWAYLYSKDQLNSASDEHPVLLTEPPLNPHRNRERAAEIFFETFNVPALFVSMQAILSLYASGRTTGVVLDSGDGVTHAVPIYEGFAMPHSILRNDVAGREVTRYFKLLLRKEGHTFKTTAEFEIVKNMKERACLLSPSAQKDDTAQADKSQFILPDGTSIELGSSRYRAPEVLFSPELIGEECEGVHEILSGSIQRSDMDLRRILYQNIVLSGGSTLFRGFGDRLLCELRRIAPKEIKIKISAPRERLCSTWIGHQENTANGEKIAAAVARSTRRRTTPHSGHRSRFDYLLKFFTKNKLLVSISSYIPIIFIFLICLLVVYFVVILFINSQKYEYTNVPLKLPKLVNINDTAPENNPERFWGTYRSNLYFGIKHRSSQSLGGGLMWFDYEKIQQSNDQFLRHWCDHNDRLPSYGWTYHDGEMFGIEQIQDDNLHLQVEWVKRLGGQHGGDWTTRINVTPQLNKTKPVSLFFYFHHDLPWMDEIITSKKSDNEQYRLTTVRGQTNELDAFTIKFKIPSGAHSQIPIIRSLTERLPLHNVHQTILRRLVPYDTASASNSRKQQQQQDRYFVLQDQEIKYYEHNFFILQLTLPQPVVQPFTFDIIYESDSVNRQNELSGVHFNELITQLQKQFDERFESIFQLKTKQNMEIKKINFARSTLSNLLGGIAYFTGQSLVAHPNQKTPDDYWLTNLYTAVPSRSFFPRGFLWDEGFHNLLIARWNKNITYDILSHWLDLLNDNGWIPREMILGLEARARVPQEFIIQYSTNANPPTFFLTVDSLLKTNLNFNNNNDANKLQTFIKRLETWYKWYNRTQIGQSPFTYRWRGRNSSSIYELNPKTLTSGLDDYPRSSHPTDDERHLDLRCWMMLASNVIGKLYQKLNGKNNENNVYIDYAHLLADNERLNHQHWSETDGMYADYGLHTDHVHLQRVNIPSKQQQQQQQQQQTHMIRQVTNQSDLTYKFVKHFGYVSLFPLMTKILKPNSLKLDKLLTDLTNPTLLWTSFGLRSLSQTSALYNTRNTEHDPPYWRGAIWINMNYMVLNALNYYSKTPGPYQEKAKTVYQQLRTNLLNNMYRVYEKTGFVWEQYNDKTGNGQGTHPFTGWSSLIVLIMAELYDG</sequence>
<comment type="similarity">
    <text evidence="4 19">Belongs to the glycosyl hydrolase 63 family.</text>
</comment>
<dbReference type="InterPro" id="IPR031631">
    <property type="entry name" value="Glyco_hydro_63N"/>
</dbReference>
<reference evidence="22" key="1">
    <citation type="submission" date="2021-02" db="EMBL/GenBank/DDBJ databases">
        <authorList>
            <person name="Nowell W R."/>
        </authorList>
    </citation>
    <scope>NUCLEOTIDE SEQUENCE</scope>
</reference>
<dbReference type="SMART" id="SM00268">
    <property type="entry name" value="ACTIN"/>
    <property type="match status" value="1"/>
</dbReference>
<keyword evidence="9 19" id="KW-0256">Endoplasmic reticulum</keyword>
<feature type="domain" description="Glycosyl hydrolase family 63 C-terminal" evidence="20">
    <location>
        <begin position="706"/>
        <end position="1200"/>
    </location>
</feature>
<comment type="similarity">
    <text evidence="17">Belongs to the actin family. ARP1 subfamily.</text>
</comment>
<evidence type="ECO:0000256" key="9">
    <source>
        <dbReference type="ARBA" id="ARBA00022824"/>
    </source>
</evidence>
<evidence type="ECO:0000256" key="13">
    <source>
        <dbReference type="ARBA" id="ARBA00023136"/>
    </source>
</evidence>
<dbReference type="Proteomes" id="UP000663829">
    <property type="component" value="Unassembled WGS sequence"/>
</dbReference>
<dbReference type="Gene3D" id="3.90.640.10">
    <property type="entry name" value="Actin, Chain A, domain 4"/>
    <property type="match status" value="1"/>
</dbReference>
<keyword evidence="7" id="KW-0547">Nucleotide-binding</keyword>
<dbReference type="GO" id="GO:0006487">
    <property type="term" value="P:protein N-linked glycosylation"/>
    <property type="evidence" value="ECO:0007669"/>
    <property type="project" value="UniProtKB-UniRule"/>
</dbReference>
<evidence type="ECO:0000256" key="1">
    <source>
        <dbReference type="ARBA" id="ARBA00003520"/>
    </source>
</evidence>
<dbReference type="AlphaFoldDB" id="A0A814AEI5"/>
<evidence type="ECO:0000256" key="10">
    <source>
        <dbReference type="ARBA" id="ARBA00022840"/>
    </source>
</evidence>
<keyword evidence="8 19" id="KW-0378">Hydrolase</keyword>
<dbReference type="PROSITE" id="PS01132">
    <property type="entry name" value="ACTINS_ACT_LIKE"/>
    <property type="match status" value="1"/>
</dbReference>
<dbReference type="GO" id="GO:0005856">
    <property type="term" value="C:cytoskeleton"/>
    <property type="evidence" value="ECO:0007669"/>
    <property type="project" value="UniProtKB-SubCell"/>
</dbReference>
<comment type="subcellular location">
    <subcellularLocation>
        <location evidence="2">Cytoplasm</location>
        <location evidence="2">Cytoskeleton</location>
    </subcellularLocation>
    <subcellularLocation>
        <location evidence="3 19">Endoplasmic reticulum membrane</location>
        <topology evidence="3 19">Single-pass type II membrane protein</topology>
    </subcellularLocation>
</comment>
<evidence type="ECO:0000256" key="5">
    <source>
        <dbReference type="ARBA" id="ARBA00022490"/>
    </source>
</evidence>